<dbReference type="KEGG" id="bacg:D2962_06220"/>
<keyword evidence="10" id="KW-0131">Cell cycle</keyword>
<protein>
    <submittedName>
        <fullName evidence="14">Integrase</fullName>
    </submittedName>
</protein>
<dbReference type="InterPro" id="IPR013762">
    <property type="entry name" value="Integrase-like_cat_sf"/>
</dbReference>
<dbReference type="PROSITE" id="PS51898">
    <property type="entry name" value="TYR_RECOMBINASE"/>
    <property type="match status" value="1"/>
</dbReference>
<dbReference type="GO" id="GO:0005737">
    <property type="term" value="C:cytoplasm"/>
    <property type="evidence" value="ECO:0007669"/>
    <property type="project" value="UniProtKB-SubCell"/>
</dbReference>
<evidence type="ECO:0000256" key="7">
    <source>
        <dbReference type="ARBA" id="ARBA00022908"/>
    </source>
</evidence>
<keyword evidence="5" id="KW-0132">Cell division</keyword>
<dbReference type="Gene3D" id="1.10.150.130">
    <property type="match status" value="1"/>
</dbReference>
<keyword evidence="4" id="KW-0963">Cytoplasm</keyword>
<comment type="subcellular location">
    <subcellularLocation>
        <location evidence="2">Cytoplasm</location>
    </subcellularLocation>
</comment>
<dbReference type="SUPFAM" id="SSF56349">
    <property type="entry name" value="DNA breaking-rejoining enzymes"/>
    <property type="match status" value="1"/>
</dbReference>
<dbReference type="GO" id="GO:0003677">
    <property type="term" value="F:DNA binding"/>
    <property type="evidence" value="ECO:0007669"/>
    <property type="project" value="UniProtKB-UniRule"/>
</dbReference>
<evidence type="ECO:0000256" key="11">
    <source>
        <dbReference type="PROSITE-ProRule" id="PRU01248"/>
    </source>
</evidence>
<evidence type="ECO:0000256" key="6">
    <source>
        <dbReference type="ARBA" id="ARBA00022829"/>
    </source>
</evidence>
<evidence type="ECO:0000256" key="8">
    <source>
        <dbReference type="ARBA" id="ARBA00023125"/>
    </source>
</evidence>
<feature type="domain" description="Core-binding (CB)" evidence="13">
    <location>
        <begin position="55"/>
        <end position="134"/>
    </location>
</feature>
<dbReference type="InterPro" id="IPR010998">
    <property type="entry name" value="Integrase_recombinase_N"/>
</dbReference>
<evidence type="ECO:0000256" key="4">
    <source>
        <dbReference type="ARBA" id="ARBA00022490"/>
    </source>
</evidence>
<dbReference type="EMBL" id="CP033169">
    <property type="protein sequence ID" value="AYO30267.1"/>
    <property type="molecule type" value="Genomic_DNA"/>
</dbReference>
<dbReference type="NCBIfam" id="NF040815">
    <property type="entry name" value="recomb_XerA_Arch"/>
    <property type="match status" value="1"/>
</dbReference>
<dbReference type="PANTHER" id="PTHR30349:SF77">
    <property type="entry name" value="TYROSINE RECOMBINASE XERC"/>
    <property type="match status" value="1"/>
</dbReference>
<evidence type="ECO:0000256" key="1">
    <source>
        <dbReference type="ARBA" id="ARBA00003283"/>
    </source>
</evidence>
<evidence type="ECO:0000259" key="13">
    <source>
        <dbReference type="PROSITE" id="PS51900"/>
    </source>
</evidence>
<organism evidence="14 15">
    <name type="scientific">Biomaibacter acetigenes</name>
    <dbReference type="NCBI Taxonomy" id="2316383"/>
    <lineage>
        <taxon>Bacteria</taxon>
        <taxon>Bacillati</taxon>
        <taxon>Bacillota</taxon>
        <taxon>Clostridia</taxon>
        <taxon>Thermosediminibacterales</taxon>
        <taxon>Tepidanaerobacteraceae</taxon>
        <taxon>Biomaibacter</taxon>
    </lineage>
</organism>
<dbReference type="InterPro" id="IPR011010">
    <property type="entry name" value="DNA_brk_join_enz"/>
</dbReference>
<comment type="similarity">
    <text evidence="3">Belongs to the 'phage' integrase family.</text>
</comment>
<keyword evidence="9" id="KW-0233">DNA recombination</keyword>
<dbReference type="Gene3D" id="1.10.443.10">
    <property type="entry name" value="Intergrase catalytic core"/>
    <property type="match status" value="1"/>
</dbReference>
<keyword evidence="8 11" id="KW-0238">DNA-binding</keyword>
<dbReference type="GO" id="GO:0015074">
    <property type="term" value="P:DNA integration"/>
    <property type="evidence" value="ECO:0007669"/>
    <property type="project" value="UniProtKB-KW"/>
</dbReference>
<dbReference type="GO" id="GO:0007059">
    <property type="term" value="P:chromosome segregation"/>
    <property type="evidence" value="ECO:0007669"/>
    <property type="project" value="UniProtKB-KW"/>
</dbReference>
<dbReference type="GO" id="GO:0006310">
    <property type="term" value="P:DNA recombination"/>
    <property type="evidence" value="ECO:0007669"/>
    <property type="project" value="UniProtKB-KW"/>
</dbReference>
<evidence type="ECO:0000259" key="12">
    <source>
        <dbReference type="PROSITE" id="PS51898"/>
    </source>
</evidence>
<dbReference type="InterPro" id="IPR050090">
    <property type="entry name" value="Tyrosine_recombinase_XerCD"/>
</dbReference>
<sequence length="334" mass="38445">MPTISQSSEELLLTQISSEVVSLSPQIDQIKLRMRLAGILSLYDVRPAQLPGAHPDIQDKVRLFLAAKKLEGLSPLTLEGYQLELRIFAEKVRKPVTDITTADIRVFLGDFPDLKTSSISKKLSVLKSFFSWLTEEEIIPRDPTRKIKPPKKEQRMPKALTIEELEMIREACQTYRERALIEVLYATGCRLSEVQALNRDDINWQTASARVIGKGNKEREVFFSFKAMYHLRKYLMNRLDREPALFITERQPYRRLSKRGIQREIHIIADRAGIQKSVHPHTLRHTFATLTLNNGADISTVQALLGHEDPATTQVYAQISDEHKKEQYKKYHVQ</sequence>
<accession>A0A3G2R5W5</accession>
<evidence type="ECO:0000256" key="10">
    <source>
        <dbReference type="ARBA" id="ARBA00023306"/>
    </source>
</evidence>
<dbReference type="Proteomes" id="UP000280960">
    <property type="component" value="Chromosome"/>
</dbReference>
<evidence type="ECO:0000313" key="14">
    <source>
        <dbReference type="EMBL" id="AYO30267.1"/>
    </source>
</evidence>
<evidence type="ECO:0000313" key="15">
    <source>
        <dbReference type="Proteomes" id="UP000280960"/>
    </source>
</evidence>
<dbReference type="InterPro" id="IPR002104">
    <property type="entry name" value="Integrase_catalytic"/>
</dbReference>
<evidence type="ECO:0000256" key="5">
    <source>
        <dbReference type="ARBA" id="ARBA00022618"/>
    </source>
</evidence>
<evidence type="ECO:0000256" key="3">
    <source>
        <dbReference type="ARBA" id="ARBA00008857"/>
    </source>
</evidence>
<dbReference type="RefSeq" id="WP_122014502.1">
    <property type="nucleotide sequence ID" value="NZ_CP033169.1"/>
</dbReference>
<keyword evidence="6" id="KW-0159">Chromosome partition</keyword>
<dbReference type="Pfam" id="PF00589">
    <property type="entry name" value="Phage_integrase"/>
    <property type="match status" value="1"/>
</dbReference>
<evidence type="ECO:0000256" key="9">
    <source>
        <dbReference type="ARBA" id="ARBA00023172"/>
    </source>
</evidence>
<proteinExistence type="inferred from homology"/>
<dbReference type="PANTHER" id="PTHR30349">
    <property type="entry name" value="PHAGE INTEGRASE-RELATED"/>
    <property type="match status" value="1"/>
</dbReference>
<evidence type="ECO:0000256" key="2">
    <source>
        <dbReference type="ARBA" id="ARBA00004496"/>
    </source>
</evidence>
<reference evidence="14 15" key="1">
    <citation type="submission" date="2018-10" db="EMBL/GenBank/DDBJ databases">
        <authorList>
            <person name="Zhang X."/>
        </authorList>
    </citation>
    <scope>NUCLEOTIDE SEQUENCE [LARGE SCALE GENOMIC DNA]</scope>
    <source>
        <strain evidence="14 15">SK-G1</strain>
    </source>
</reference>
<feature type="domain" description="Tyr recombinase" evidence="12">
    <location>
        <begin position="155"/>
        <end position="329"/>
    </location>
</feature>
<dbReference type="PROSITE" id="PS51900">
    <property type="entry name" value="CB"/>
    <property type="match status" value="1"/>
</dbReference>
<gene>
    <name evidence="14" type="ORF">D2962_06220</name>
</gene>
<dbReference type="AlphaFoldDB" id="A0A3G2R5W5"/>
<keyword evidence="7" id="KW-0229">DNA integration</keyword>
<name>A0A3G2R5W5_9FIRM</name>
<dbReference type="Pfam" id="PF02899">
    <property type="entry name" value="Phage_int_SAM_1"/>
    <property type="match status" value="1"/>
</dbReference>
<comment type="function">
    <text evidence="1">Site-specific tyrosine recombinase, which acts by catalyzing the cutting and rejoining of the recombining DNA molecules.</text>
</comment>
<dbReference type="GO" id="GO:0051301">
    <property type="term" value="P:cell division"/>
    <property type="evidence" value="ECO:0007669"/>
    <property type="project" value="UniProtKB-KW"/>
</dbReference>
<dbReference type="InterPro" id="IPR004107">
    <property type="entry name" value="Integrase_SAM-like_N"/>
</dbReference>
<keyword evidence="15" id="KW-1185">Reference proteome</keyword>
<dbReference type="InterPro" id="IPR044068">
    <property type="entry name" value="CB"/>
</dbReference>